<dbReference type="WBParaSite" id="OFLC_0000825001-mRNA-1">
    <property type="protein sequence ID" value="OFLC_0000825001-mRNA-1"/>
    <property type="gene ID" value="OFLC_0000825001"/>
</dbReference>
<dbReference type="GO" id="GO:0004438">
    <property type="term" value="F:phosphatidylinositol-3-phosphate phosphatase activity"/>
    <property type="evidence" value="ECO:0007669"/>
    <property type="project" value="UniProtKB-EC"/>
</dbReference>
<evidence type="ECO:0000313" key="9">
    <source>
        <dbReference type="Proteomes" id="UP000267606"/>
    </source>
</evidence>
<dbReference type="PROSITE" id="PS50275">
    <property type="entry name" value="SAC"/>
    <property type="match status" value="1"/>
</dbReference>
<dbReference type="PANTHER" id="PTHR45662:SF2">
    <property type="entry name" value="PHOSPHATIDYLINOSITOL-3-PHOSPHATASE SAC1"/>
    <property type="match status" value="1"/>
</dbReference>
<reference evidence="10" key="1">
    <citation type="submission" date="2016-06" db="UniProtKB">
        <authorList>
            <consortium name="WormBaseParasite"/>
        </authorList>
    </citation>
    <scope>IDENTIFICATION</scope>
</reference>
<reference evidence="8 9" key="2">
    <citation type="submission" date="2018-11" db="EMBL/GenBank/DDBJ databases">
        <authorList>
            <consortium name="Pathogen Informatics"/>
        </authorList>
    </citation>
    <scope>NUCLEOTIDE SEQUENCE [LARGE SCALE GENOMIC DNA]</scope>
</reference>
<gene>
    <name evidence="8" type="ORF">OFLC_LOCUS8247</name>
</gene>
<evidence type="ECO:0000259" key="7">
    <source>
        <dbReference type="PROSITE" id="PS50275"/>
    </source>
</evidence>
<evidence type="ECO:0000256" key="4">
    <source>
        <dbReference type="ARBA" id="ARBA00040795"/>
    </source>
</evidence>
<sequence>MDCLDRTNVVQSMLAKESLKDQLCYMKIISNGFEVDSYPELSITFKRIWADNGDECSRQYAGTGALKVQWLFFE</sequence>
<dbReference type="STRING" id="387005.A0A183HL89"/>
<evidence type="ECO:0000256" key="5">
    <source>
        <dbReference type="ARBA" id="ARBA00041396"/>
    </source>
</evidence>
<dbReference type="Proteomes" id="UP000267606">
    <property type="component" value="Unassembled WGS sequence"/>
</dbReference>
<evidence type="ECO:0000313" key="10">
    <source>
        <dbReference type="WBParaSite" id="OFLC_0000825001-mRNA-1"/>
    </source>
</evidence>
<proteinExistence type="predicted"/>
<protein>
    <recommendedName>
        <fullName evidence="4">Phosphatidylinositol-3-phosphatase SAC1</fullName>
        <ecNumber evidence="1">3.1.3.64</ecNumber>
    </recommendedName>
    <alternativeName>
        <fullName evidence="6">Phosphatidylinositol-4-phosphate phosphatase</fullName>
    </alternativeName>
    <alternativeName>
        <fullName evidence="5">Suppressor of actin mutations 1-like protein</fullName>
    </alternativeName>
</protein>
<evidence type="ECO:0000256" key="6">
    <source>
        <dbReference type="ARBA" id="ARBA00041911"/>
    </source>
</evidence>
<dbReference type="PANTHER" id="PTHR45662">
    <property type="entry name" value="PHOSPHATIDYLINOSITIDE PHOSPHATASE SAC1"/>
    <property type="match status" value="1"/>
</dbReference>
<accession>A0A183HL89</accession>
<evidence type="ECO:0000256" key="3">
    <source>
        <dbReference type="ARBA" id="ARBA00036807"/>
    </source>
</evidence>
<comment type="catalytic activity">
    <reaction evidence="2">
        <text>a 1,2-diacyl-sn-glycero-3-phospho-(1D-myo-inositol-3-phosphate) + H2O = a 1,2-diacyl-sn-glycero-3-phospho-(1D-myo-inositol) + phosphate</text>
        <dbReference type="Rhea" id="RHEA:12316"/>
        <dbReference type="ChEBI" id="CHEBI:15377"/>
        <dbReference type="ChEBI" id="CHEBI:43474"/>
        <dbReference type="ChEBI" id="CHEBI:57880"/>
        <dbReference type="ChEBI" id="CHEBI:58088"/>
        <dbReference type="EC" id="3.1.3.64"/>
    </reaction>
    <physiologicalReaction direction="left-to-right" evidence="2">
        <dbReference type="Rhea" id="RHEA:12317"/>
    </physiologicalReaction>
</comment>
<comment type="catalytic activity">
    <reaction evidence="3">
        <text>a 1,2-diacyl-sn-glycero-3-phospho-(1D-myo-inositol 4-phosphate) + H2O = a 1,2-diacyl-sn-glycero-3-phospho-(1D-myo-inositol) + phosphate</text>
        <dbReference type="Rhea" id="RHEA:55652"/>
        <dbReference type="ChEBI" id="CHEBI:15377"/>
        <dbReference type="ChEBI" id="CHEBI:43474"/>
        <dbReference type="ChEBI" id="CHEBI:57880"/>
        <dbReference type="ChEBI" id="CHEBI:58178"/>
    </reaction>
    <physiologicalReaction direction="left-to-right" evidence="3">
        <dbReference type="Rhea" id="RHEA:55653"/>
    </physiologicalReaction>
</comment>
<evidence type="ECO:0000256" key="2">
    <source>
        <dbReference type="ARBA" id="ARBA00036631"/>
    </source>
</evidence>
<dbReference type="EC" id="3.1.3.64" evidence="1"/>
<evidence type="ECO:0000256" key="1">
    <source>
        <dbReference type="ARBA" id="ARBA00013038"/>
    </source>
</evidence>
<dbReference type="EMBL" id="UZAJ01009173">
    <property type="protein sequence ID" value="VDO54771.1"/>
    <property type="molecule type" value="Genomic_DNA"/>
</dbReference>
<feature type="domain" description="SAC" evidence="7">
    <location>
        <begin position="1"/>
        <end position="62"/>
    </location>
</feature>
<dbReference type="AlphaFoldDB" id="A0A183HL89"/>
<organism evidence="10">
    <name type="scientific">Onchocerca flexuosa</name>
    <dbReference type="NCBI Taxonomy" id="387005"/>
    <lineage>
        <taxon>Eukaryota</taxon>
        <taxon>Metazoa</taxon>
        <taxon>Ecdysozoa</taxon>
        <taxon>Nematoda</taxon>
        <taxon>Chromadorea</taxon>
        <taxon>Rhabditida</taxon>
        <taxon>Spirurina</taxon>
        <taxon>Spiruromorpha</taxon>
        <taxon>Filarioidea</taxon>
        <taxon>Onchocercidae</taxon>
        <taxon>Onchocerca</taxon>
    </lineage>
</organism>
<dbReference type="InterPro" id="IPR002013">
    <property type="entry name" value="SAC_dom"/>
</dbReference>
<dbReference type="GO" id="GO:0046856">
    <property type="term" value="P:phosphatidylinositol dephosphorylation"/>
    <property type="evidence" value="ECO:0007669"/>
    <property type="project" value="TreeGrafter"/>
</dbReference>
<dbReference type="GO" id="GO:0043812">
    <property type="term" value="F:phosphatidylinositol-4-phosphate phosphatase activity"/>
    <property type="evidence" value="ECO:0007669"/>
    <property type="project" value="TreeGrafter"/>
</dbReference>
<evidence type="ECO:0000313" key="8">
    <source>
        <dbReference type="EMBL" id="VDO54771.1"/>
    </source>
</evidence>
<dbReference type="GO" id="GO:0005783">
    <property type="term" value="C:endoplasmic reticulum"/>
    <property type="evidence" value="ECO:0007669"/>
    <property type="project" value="TreeGrafter"/>
</dbReference>
<name>A0A183HL89_9BILA</name>
<keyword evidence="9" id="KW-1185">Reference proteome</keyword>